<accession>E1X5T4</accession>
<feature type="transmembrane region" description="Helical" evidence="1">
    <location>
        <begin position="30"/>
        <end position="47"/>
    </location>
</feature>
<keyword evidence="1" id="KW-1133">Transmembrane helix</keyword>
<evidence type="ECO:0000313" key="3">
    <source>
        <dbReference type="Proteomes" id="UP000008963"/>
    </source>
</evidence>
<evidence type="ECO:0000256" key="1">
    <source>
        <dbReference type="SAM" id="Phobius"/>
    </source>
</evidence>
<reference evidence="3" key="1">
    <citation type="journal article" date="2013" name="ISME J.">
        <title>A small predatory core genome in the divergent marine Bacteriovorax marinus SJ and the terrestrial Bdellovibrio bacteriovorus.</title>
        <authorList>
            <person name="Crossman L.C."/>
            <person name="Chen H."/>
            <person name="Cerdeno-Tarraga A.M."/>
            <person name="Brooks K."/>
            <person name="Quail M.A."/>
            <person name="Pineiro S.A."/>
            <person name="Hobley L."/>
            <person name="Sockett R.E."/>
            <person name="Bentley S.D."/>
            <person name="Parkhill J."/>
            <person name="Williams H.N."/>
            <person name="Stine O.C."/>
        </authorList>
    </citation>
    <scope>NUCLEOTIDE SEQUENCE [LARGE SCALE GENOMIC DNA]</scope>
    <source>
        <strain evidence="3">ATCC BAA-682 / DSM 15412 / SJ</strain>
    </source>
</reference>
<keyword evidence="3" id="KW-1185">Reference proteome</keyword>
<name>E1X5T4_HALMS</name>
<evidence type="ECO:0000313" key="2">
    <source>
        <dbReference type="EMBL" id="CBW25651.1"/>
    </source>
</evidence>
<feature type="transmembrane region" description="Helical" evidence="1">
    <location>
        <begin position="5"/>
        <end position="24"/>
    </location>
</feature>
<dbReference type="AlphaFoldDB" id="E1X5T4"/>
<gene>
    <name evidence="2" type="ordered locus">BMS_0747</name>
</gene>
<keyword evidence="1" id="KW-0472">Membrane</keyword>
<dbReference type="RefSeq" id="WP_014243437.1">
    <property type="nucleotide sequence ID" value="NC_016620.1"/>
</dbReference>
<sequence>MNKNIVIASLLFSIYGSIVGHFLGAQEGQAMVSFVGFFISGLIFSKITKRVFNFPLEIIVMVVLFPVGILLGYSSLLIFNILLIVALQVVVKHLRENQV</sequence>
<dbReference type="PATRIC" id="fig|862908.3.peg.719"/>
<organism evidence="2 3">
    <name type="scientific">Halobacteriovorax marinus (strain ATCC BAA-682 / DSM 15412 / SJ)</name>
    <name type="common">Bacteriovorax marinus</name>
    <dbReference type="NCBI Taxonomy" id="862908"/>
    <lineage>
        <taxon>Bacteria</taxon>
        <taxon>Pseudomonadati</taxon>
        <taxon>Bdellovibrionota</taxon>
        <taxon>Bacteriovoracia</taxon>
        <taxon>Bacteriovoracales</taxon>
        <taxon>Halobacteriovoraceae</taxon>
        <taxon>Halobacteriovorax</taxon>
    </lineage>
</organism>
<dbReference type="KEGG" id="bmx:BMS_0747"/>
<proteinExistence type="predicted"/>
<keyword evidence="1" id="KW-0812">Transmembrane</keyword>
<dbReference type="EMBL" id="FQ312005">
    <property type="protein sequence ID" value="CBW25651.1"/>
    <property type="molecule type" value="Genomic_DNA"/>
</dbReference>
<dbReference type="HOGENOM" id="CLU_2316392_0_0_7"/>
<protein>
    <submittedName>
        <fullName evidence="2">Membrane protein</fullName>
    </submittedName>
</protein>
<dbReference type="Proteomes" id="UP000008963">
    <property type="component" value="Chromosome"/>
</dbReference>
<dbReference type="STRING" id="862908.BMS_0747"/>
<feature type="transmembrane region" description="Helical" evidence="1">
    <location>
        <begin position="59"/>
        <end position="91"/>
    </location>
</feature>